<keyword evidence="1" id="KW-0472">Membrane</keyword>
<accession>A0ABY7F3D7</accession>
<dbReference type="Proteomes" id="UP001164746">
    <property type="component" value="Chromosome 9"/>
</dbReference>
<keyword evidence="4" id="KW-1185">Reference proteome</keyword>
<keyword evidence="1" id="KW-1133">Transmembrane helix</keyword>
<feature type="transmembrane region" description="Helical" evidence="1">
    <location>
        <begin position="122"/>
        <end position="142"/>
    </location>
</feature>
<dbReference type="InterPro" id="IPR056691">
    <property type="entry name" value="DUF7789"/>
</dbReference>
<protein>
    <recommendedName>
        <fullName evidence="2">DUF7789 domain-containing protein</fullName>
    </recommendedName>
</protein>
<proteinExistence type="predicted"/>
<keyword evidence="1" id="KW-0812">Transmembrane</keyword>
<sequence length="161" mass="17587">MESSNNNITRFDSFDFDVVVNGKHCEDGESPGTPLSFSKFGIDNRQGAVRTCLGKIRTLGSLSGLERLFLISSGVGMGTVLVLLVVKMALVTPKSTEFAFSLVLILSVLSIHGVFCERPYELTVLVIGTTIDWVYLALNYCFTSQDTLKLVGFFVPIHAQS</sequence>
<evidence type="ECO:0000313" key="3">
    <source>
        <dbReference type="EMBL" id="WAR15233.1"/>
    </source>
</evidence>
<feature type="transmembrane region" description="Helical" evidence="1">
    <location>
        <begin position="68"/>
        <end position="86"/>
    </location>
</feature>
<evidence type="ECO:0000313" key="4">
    <source>
        <dbReference type="Proteomes" id="UP001164746"/>
    </source>
</evidence>
<feature type="domain" description="DUF7789" evidence="2">
    <location>
        <begin position="54"/>
        <end position="153"/>
    </location>
</feature>
<evidence type="ECO:0000256" key="1">
    <source>
        <dbReference type="SAM" id="Phobius"/>
    </source>
</evidence>
<feature type="transmembrane region" description="Helical" evidence="1">
    <location>
        <begin position="98"/>
        <end position="116"/>
    </location>
</feature>
<gene>
    <name evidence="3" type="ORF">MAR_005338</name>
</gene>
<name>A0ABY7F3D7_MYAAR</name>
<organism evidence="3 4">
    <name type="scientific">Mya arenaria</name>
    <name type="common">Soft-shell clam</name>
    <dbReference type="NCBI Taxonomy" id="6604"/>
    <lineage>
        <taxon>Eukaryota</taxon>
        <taxon>Metazoa</taxon>
        <taxon>Spiralia</taxon>
        <taxon>Lophotrochozoa</taxon>
        <taxon>Mollusca</taxon>
        <taxon>Bivalvia</taxon>
        <taxon>Autobranchia</taxon>
        <taxon>Heteroconchia</taxon>
        <taxon>Euheterodonta</taxon>
        <taxon>Imparidentia</taxon>
        <taxon>Neoheterodontei</taxon>
        <taxon>Myida</taxon>
        <taxon>Myoidea</taxon>
        <taxon>Myidae</taxon>
        <taxon>Mya</taxon>
    </lineage>
</organism>
<evidence type="ECO:0000259" key="2">
    <source>
        <dbReference type="Pfam" id="PF25044"/>
    </source>
</evidence>
<dbReference type="Pfam" id="PF25044">
    <property type="entry name" value="DUF7789"/>
    <property type="match status" value="1"/>
</dbReference>
<dbReference type="EMBL" id="CP111020">
    <property type="protein sequence ID" value="WAR15233.1"/>
    <property type="molecule type" value="Genomic_DNA"/>
</dbReference>
<reference evidence="3" key="1">
    <citation type="submission" date="2022-11" db="EMBL/GenBank/DDBJ databases">
        <title>Centuries of genome instability and evolution in soft-shell clam transmissible cancer (bioRxiv).</title>
        <authorList>
            <person name="Hart S.F.M."/>
            <person name="Yonemitsu M.A."/>
            <person name="Giersch R.M."/>
            <person name="Beal B.F."/>
            <person name="Arriagada G."/>
            <person name="Davis B.W."/>
            <person name="Ostrander E.A."/>
            <person name="Goff S.P."/>
            <person name="Metzger M.J."/>
        </authorList>
    </citation>
    <scope>NUCLEOTIDE SEQUENCE</scope>
    <source>
        <strain evidence="3">MELC-2E11</strain>
        <tissue evidence="3">Siphon/mantle</tissue>
    </source>
</reference>